<evidence type="ECO:0008006" key="4">
    <source>
        <dbReference type="Google" id="ProtNLM"/>
    </source>
</evidence>
<evidence type="ECO:0000256" key="1">
    <source>
        <dbReference type="SAM" id="Phobius"/>
    </source>
</evidence>
<dbReference type="AlphaFoldDB" id="A0A1T4VN06"/>
<keyword evidence="1" id="KW-1133">Transmembrane helix</keyword>
<keyword evidence="1" id="KW-0812">Transmembrane</keyword>
<evidence type="ECO:0000313" key="3">
    <source>
        <dbReference type="Proteomes" id="UP000242432"/>
    </source>
</evidence>
<reference evidence="3" key="1">
    <citation type="submission" date="2017-02" db="EMBL/GenBank/DDBJ databases">
        <authorList>
            <person name="Varghese N."/>
            <person name="Submissions S."/>
        </authorList>
    </citation>
    <scope>NUCLEOTIDE SEQUENCE [LARGE SCALE GENOMIC DNA]</scope>
    <source>
        <strain evidence="3">DSM 3072</strain>
    </source>
</reference>
<keyword evidence="1" id="KW-0472">Membrane</keyword>
<keyword evidence="3" id="KW-1185">Reference proteome</keyword>
<dbReference type="InterPro" id="IPR018247">
    <property type="entry name" value="EF_Hand_1_Ca_BS"/>
</dbReference>
<proteinExistence type="predicted"/>
<evidence type="ECO:0000313" key="2">
    <source>
        <dbReference type="EMBL" id="SKA66372.1"/>
    </source>
</evidence>
<dbReference type="PROSITE" id="PS00018">
    <property type="entry name" value="EF_HAND_1"/>
    <property type="match status" value="1"/>
</dbReference>
<dbReference type="EMBL" id="FUXX01000035">
    <property type="protein sequence ID" value="SKA66372.1"/>
    <property type="molecule type" value="Genomic_DNA"/>
</dbReference>
<dbReference type="STRING" id="83771.SAMN02910357_02068"/>
<name>A0A1T4VN06_9GAMM</name>
<protein>
    <recommendedName>
        <fullName evidence="4">EF-hand domain-containing protein</fullName>
    </recommendedName>
</protein>
<dbReference type="RefSeq" id="WP_078929181.1">
    <property type="nucleotide sequence ID" value="NZ_FUXX01000035.1"/>
</dbReference>
<dbReference type="Proteomes" id="UP000242432">
    <property type="component" value="Unassembled WGS sequence"/>
</dbReference>
<sequence>MKGTITYFNAVENTGAIQSDDGLLLKFSTESLSPNQDYSKLVNGCRVDFDLEDKLVVNMVISKEQNFLEDNIFYLEPQQTGIITSGIPEGYELIDSSDIALNREARNSKALKFAFIDLCEKLGGNVVLDYKEERFTRNSIGFSFYMYRGTARVGLIAKRADENTDGALSLRDLKHKIRHEGIEKLADDEKKSKLGLKIVKISGAILLIIFTIGFLMSGS</sequence>
<gene>
    <name evidence="2" type="ORF">SAMN02745213_01809</name>
</gene>
<organism evidence="2 3">
    <name type="scientific">Succinivibrio dextrinosolvens DSM 3072</name>
    <dbReference type="NCBI Taxonomy" id="1123324"/>
    <lineage>
        <taxon>Bacteria</taxon>
        <taxon>Pseudomonadati</taxon>
        <taxon>Pseudomonadota</taxon>
        <taxon>Gammaproteobacteria</taxon>
        <taxon>Aeromonadales</taxon>
        <taxon>Succinivibrionaceae</taxon>
        <taxon>Succinivibrio</taxon>
    </lineage>
</organism>
<feature type="transmembrane region" description="Helical" evidence="1">
    <location>
        <begin position="198"/>
        <end position="216"/>
    </location>
</feature>
<accession>A0A1T4VN06</accession>